<dbReference type="PANTHER" id="PTHR33734:SF22">
    <property type="entry name" value="MEMBRANE-BOUND LYTIC MUREIN TRANSGLYCOSYLASE D"/>
    <property type="match status" value="1"/>
</dbReference>
<accession>A0ABT7SXT7</accession>
<organism evidence="3 4">
    <name type="scientific">Alteromonas arenosi</name>
    <dbReference type="NCBI Taxonomy" id="3055817"/>
    <lineage>
        <taxon>Bacteria</taxon>
        <taxon>Pseudomonadati</taxon>
        <taxon>Pseudomonadota</taxon>
        <taxon>Gammaproteobacteria</taxon>
        <taxon>Alteromonadales</taxon>
        <taxon>Alteromonadaceae</taxon>
        <taxon>Alteromonas/Salinimonas group</taxon>
        <taxon>Alteromonas</taxon>
    </lineage>
</organism>
<evidence type="ECO:0000313" key="3">
    <source>
        <dbReference type="EMBL" id="MDM7860354.1"/>
    </source>
</evidence>
<comment type="caution">
    <text evidence="3">The sequence shown here is derived from an EMBL/GenBank/DDBJ whole genome shotgun (WGS) entry which is preliminary data.</text>
</comment>
<dbReference type="CDD" id="cd00118">
    <property type="entry name" value="LysM"/>
    <property type="match status" value="3"/>
</dbReference>
<dbReference type="SUPFAM" id="SSF53955">
    <property type="entry name" value="Lysozyme-like"/>
    <property type="match status" value="1"/>
</dbReference>
<evidence type="ECO:0000259" key="2">
    <source>
        <dbReference type="PROSITE" id="PS51782"/>
    </source>
</evidence>
<name>A0ABT7SXT7_9ALTE</name>
<dbReference type="Pfam" id="PF01464">
    <property type="entry name" value="SLT"/>
    <property type="match status" value="1"/>
</dbReference>
<evidence type="ECO:0000256" key="1">
    <source>
        <dbReference type="ARBA" id="ARBA00007734"/>
    </source>
</evidence>
<dbReference type="InterPro" id="IPR000189">
    <property type="entry name" value="Transglyc_AS"/>
</dbReference>
<dbReference type="Pfam" id="PF01476">
    <property type="entry name" value="LysM"/>
    <property type="match status" value="3"/>
</dbReference>
<dbReference type="Gene3D" id="3.10.350.10">
    <property type="entry name" value="LysM domain"/>
    <property type="match status" value="3"/>
</dbReference>
<gene>
    <name evidence="3" type="ORF">QTP81_07075</name>
</gene>
<dbReference type="SMART" id="SM00257">
    <property type="entry name" value="LysM"/>
    <property type="match status" value="3"/>
</dbReference>
<dbReference type="SUPFAM" id="SSF54106">
    <property type="entry name" value="LysM domain"/>
    <property type="match status" value="3"/>
</dbReference>
<keyword evidence="4" id="KW-1185">Reference proteome</keyword>
<dbReference type="PROSITE" id="PS51782">
    <property type="entry name" value="LYSM"/>
    <property type="match status" value="3"/>
</dbReference>
<dbReference type="PROSITE" id="PS51257">
    <property type="entry name" value="PROKAR_LIPOPROTEIN"/>
    <property type="match status" value="1"/>
</dbReference>
<reference evidence="3 4" key="1">
    <citation type="submission" date="2023-06" db="EMBL/GenBank/DDBJ databases">
        <title>Alteromonas sp. ASW11-36 isolated from intertidal sand.</title>
        <authorList>
            <person name="Li Y."/>
        </authorList>
    </citation>
    <scope>NUCLEOTIDE SEQUENCE [LARGE SCALE GENOMIC DNA]</scope>
    <source>
        <strain evidence="3 4">ASW11-36</strain>
    </source>
</reference>
<dbReference type="RefSeq" id="WP_289364658.1">
    <property type="nucleotide sequence ID" value="NZ_JAUCBP010000007.1"/>
</dbReference>
<dbReference type="PROSITE" id="PS00922">
    <property type="entry name" value="TRANSGLYCOSYLASE"/>
    <property type="match status" value="1"/>
</dbReference>
<feature type="domain" description="LysM" evidence="2">
    <location>
        <begin position="343"/>
        <end position="386"/>
    </location>
</feature>
<dbReference type="InterPro" id="IPR023346">
    <property type="entry name" value="Lysozyme-like_dom_sf"/>
</dbReference>
<dbReference type="Proteomes" id="UP001234343">
    <property type="component" value="Unassembled WGS sequence"/>
</dbReference>
<dbReference type="PANTHER" id="PTHR33734">
    <property type="entry name" value="LYSM DOMAIN-CONTAINING GPI-ANCHORED PROTEIN 2"/>
    <property type="match status" value="1"/>
</dbReference>
<sequence>MKSVVASAGIVLSLTLGGCVTTASVEPIAEVEPEAVSEHEGVVEIIHPVDVVEFNLSEPVEPVEPEIEPNLWMYAAAQFSFEMTDNPRLVAQRNWYLRHPSYMSRVSKRAKPFLYHIIQRIEERGMPMELALLPIVESAFDPFAYSHGSAAGMWQFIEGTGKRFGLRQSWWYDGRRDVIASTEAALDYLTYLHQFFDGNWLHALAAYNSGEGRVRNAIRKNKRAGKATDFWSLELPRETRAYVPKLLALADILRNHEQYDFAWPSIDNSPAIAVVDVDSQIDLAVAAGFADMTVKELSALNPGFNRWATDPDGPHQLVLPIDKQTTFTNAIAKADDSQRLNWERHQIRSGDSLLKIAKQYHTTVDVIKQVNGLNGNMIRAGQHLLVPVALRSLDEYVLSNEQRLETIQSRQRQGHQITHTVASGDTLWDLSRHYDVSSAQIARWNGMAPKDMLKPGQKLVIWLDGDSRHLTQVTRKVTYTVRRGDSLSRIAQKFKVRVSQLKQWNSLSNQKYLQPGQKLTVIVDVTEVAS</sequence>
<dbReference type="InterPro" id="IPR036779">
    <property type="entry name" value="LysM_dom_sf"/>
</dbReference>
<evidence type="ECO:0000313" key="4">
    <source>
        <dbReference type="Proteomes" id="UP001234343"/>
    </source>
</evidence>
<proteinExistence type="inferred from homology"/>
<dbReference type="InterPro" id="IPR018392">
    <property type="entry name" value="LysM"/>
</dbReference>
<dbReference type="Gene3D" id="1.10.530.10">
    <property type="match status" value="1"/>
</dbReference>
<feature type="domain" description="LysM" evidence="2">
    <location>
        <begin position="477"/>
        <end position="521"/>
    </location>
</feature>
<protein>
    <submittedName>
        <fullName evidence="3">LysM peptidoglycan-binding domain-containing protein</fullName>
    </submittedName>
</protein>
<feature type="domain" description="LysM" evidence="2">
    <location>
        <begin position="417"/>
        <end position="461"/>
    </location>
</feature>
<comment type="similarity">
    <text evidence="1">Belongs to the transglycosylase Slt family.</text>
</comment>
<dbReference type="InterPro" id="IPR008258">
    <property type="entry name" value="Transglycosylase_SLT_dom_1"/>
</dbReference>
<dbReference type="EMBL" id="JAUCBP010000007">
    <property type="protein sequence ID" value="MDM7860354.1"/>
    <property type="molecule type" value="Genomic_DNA"/>
</dbReference>
<dbReference type="CDD" id="cd16894">
    <property type="entry name" value="MltD-like"/>
    <property type="match status" value="1"/>
</dbReference>